<gene>
    <name evidence="17" type="ORF">MNB_SV-6-569</name>
</gene>
<keyword evidence="11" id="KW-0547">Nucleotide-binding</keyword>
<dbReference type="GO" id="GO:0008531">
    <property type="term" value="F:riboflavin kinase activity"/>
    <property type="evidence" value="ECO:0007669"/>
    <property type="project" value="UniProtKB-EC"/>
</dbReference>
<dbReference type="Gene3D" id="2.40.30.30">
    <property type="entry name" value="Riboflavin kinase-like"/>
    <property type="match status" value="1"/>
</dbReference>
<dbReference type="Pfam" id="PF06574">
    <property type="entry name" value="FAD_syn"/>
    <property type="match status" value="1"/>
</dbReference>
<reference evidence="17" key="1">
    <citation type="submission" date="2016-10" db="EMBL/GenBank/DDBJ databases">
        <authorList>
            <person name="de Groot N.N."/>
        </authorList>
    </citation>
    <scope>NUCLEOTIDE SEQUENCE</scope>
</reference>
<evidence type="ECO:0000256" key="12">
    <source>
        <dbReference type="ARBA" id="ARBA00022777"/>
    </source>
</evidence>
<evidence type="ECO:0000256" key="9">
    <source>
        <dbReference type="ARBA" id="ARBA00022679"/>
    </source>
</evidence>
<dbReference type="SUPFAM" id="SSF82114">
    <property type="entry name" value="Riboflavin kinase-like"/>
    <property type="match status" value="1"/>
</dbReference>
<dbReference type="NCBIfam" id="NF004162">
    <property type="entry name" value="PRK05627.1-5"/>
    <property type="match status" value="1"/>
</dbReference>
<dbReference type="InterPro" id="IPR015865">
    <property type="entry name" value="Riboflavin_kinase_bac/euk"/>
</dbReference>
<dbReference type="InterPro" id="IPR002606">
    <property type="entry name" value="Riboflavin_kinase_bac"/>
</dbReference>
<proteinExistence type="inferred from homology"/>
<keyword evidence="7" id="KW-0285">Flavoprotein</keyword>
<organism evidence="17">
    <name type="scientific">hydrothermal vent metagenome</name>
    <dbReference type="NCBI Taxonomy" id="652676"/>
    <lineage>
        <taxon>unclassified sequences</taxon>
        <taxon>metagenomes</taxon>
        <taxon>ecological metagenomes</taxon>
    </lineage>
</organism>
<dbReference type="EMBL" id="FPHC01000067">
    <property type="protein sequence ID" value="SFV63154.1"/>
    <property type="molecule type" value="Genomic_DNA"/>
</dbReference>
<dbReference type="Pfam" id="PF01687">
    <property type="entry name" value="Flavokinase"/>
    <property type="match status" value="1"/>
</dbReference>
<keyword evidence="12 17" id="KW-0418">Kinase</keyword>
<keyword evidence="10 17" id="KW-0548">Nucleotidyltransferase</keyword>
<dbReference type="InterPro" id="IPR023465">
    <property type="entry name" value="Riboflavin_kinase_dom_sf"/>
</dbReference>
<dbReference type="GO" id="GO:0003919">
    <property type="term" value="F:FMN adenylyltransferase activity"/>
    <property type="evidence" value="ECO:0007669"/>
    <property type="project" value="UniProtKB-EC"/>
</dbReference>
<dbReference type="GO" id="GO:0009398">
    <property type="term" value="P:FMN biosynthetic process"/>
    <property type="evidence" value="ECO:0007669"/>
    <property type="project" value="UniProtKB-UniPathway"/>
</dbReference>
<keyword evidence="14" id="KW-0067">ATP-binding</keyword>
<comment type="pathway">
    <text evidence="1">Cofactor biosynthesis; FAD biosynthesis; FAD from FMN: step 1/1.</text>
</comment>
<evidence type="ECO:0000256" key="15">
    <source>
        <dbReference type="ARBA" id="ARBA00023268"/>
    </source>
</evidence>
<evidence type="ECO:0000259" key="16">
    <source>
        <dbReference type="SMART" id="SM00904"/>
    </source>
</evidence>
<evidence type="ECO:0000256" key="10">
    <source>
        <dbReference type="ARBA" id="ARBA00022695"/>
    </source>
</evidence>
<dbReference type="PANTHER" id="PTHR22749">
    <property type="entry name" value="RIBOFLAVIN KINASE/FMN ADENYLYLTRANSFERASE"/>
    <property type="match status" value="1"/>
</dbReference>
<evidence type="ECO:0000256" key="4">
    <source>
        <dbReference type="ARBA" id="ARBA00012105"/>
    </source>
</evidence>
<dbReference type="UniPathway" id="UPA00276">
    <property type="reaction ID" value="UER00406"/>
</dbReference>
<keyword evidence="8" id="KW-0288">FMN</keyword>
<dbReference type="EC" id="2.7.1.26" evidence="4"/>
<dbReference type="GO" id="GO:0006747">
    <property type="term" value="P:FAD biosynthetic process"/>
    <property type="evidence" value="ECO:0007669"/>
    <property type="project" value="UniProtKB-UniPathway"/>
</dbReference>
<evidence type="ECO:0000256" key="3">
    <source>
        <dbReference type="ARBA" id="ARBA00010214"/>
    </source>
</evidence>
<dbReference type="GO" id="GO:0009231">
    <property type="term" value="P:riboflavin biosynthetic process"/>
    <property type="evidence" value="ECO:0007669"/>
    <property type="project" value="InterPro"/>
</dbReference>
<sequence length="273" mass="30951">MLSSFNNIESITIGSFDGIHLAHKRLIDQADMVVVIERGCGYLTAGYRRTLYTDKPCAFYLFEHIRSLSPIEFISQLQNDFPNLQKIVVGYDFHFGAKKAGSANMLREIFDGEVVIVDEVMSDNISVHSKTIKRYLQSGDIEIANRLLDRSYTIDGRVIRGQGLGKSELLPTLNLSISNYLLPLDGVYATRSMVSKEWFDSVTFLGHRESTDGTYAVETHIIDRDIGIVISENVSIKFISYIRENRKFEKLSLLKDAILSDIEKAREILDAKR</sequence>
<evidence type="ECO:0000256" key="5">
    <source>
        <dbReference type="ARBA" id="ARBA00012393"/>
    </source>
</evidence>
<dbReference type="Gene3D" id="3.40.50.620">
    <property type="entry name" value="HUPs"/>
    <property type="match status" value="1"/>
</dbReference>
<evidence type="ECO:0000256" key="8">
    <source>
        <dbReference type="ARBA" id="ARBA00022643"/>
    </source>
</evidence>
<dbReference type="EC" id="2.7.7.2" evidence="5"/>
<accession>A0A1W1CBK7</accession>
<evidence type="ECO:0000256" key="6">
    <source>
        <dbReference type="ARBA" id="ARBA00018483"/>
    </source>
</evidence>
<dbReference type="InterPro" id="IPR014729">
    <property type="entry name" value="Rossmann-like_a/b/a_fold"/>
</dbReference>
<protein>
    <recommendedName>
        <fullName evidence="6">Bifunctional riboflavin kinase/FMN adenylyltransferase</fullName>
        <ecNumber evidence="4">2.7.1.26</ecNumber>
        <ecNumber evidence="5">2.7.7.2</ecNumber>
    </recommendedName>
</protein>
<dbReference type="AlphaFoldDB" id="A0A1W1CBK7"/>
<dbReference type="GO" id="GO:0005524">
    <property type="term" value="F:ATP binding"/>
    <property type="evidence" value="ECO:0007669"/>
    <property type="project" value="UniProtKB-KW"/>
</dbReference>
<evidence type="ECO:0000256" key="1">
    <source>
        <dbReference type="ARBA" id="ARBA00004726"/>
    </source>
</evidence>
<name>A0A1W1CBK7_9ZZZZ</name>
<dbReference type="SMART" id="SM00904">
    <property type="entry name" value="Flavokinase"/>
    <property type="match status" value="1"/>
</dbReference>
<evidence type="ECO:0000256" key="2">
    <source>
        <dbReference type="ARBA" id="ARBA00005201"/>
    </source>
</evidence>
<comment type="pathway">
    <text evidence="2">Cofactor biosynthesis; FMN biosynthesis; FMN from riboflavin (ATP route): step 1/1.</text>
</comment>
<evidence type="ECO:0000313" key="17">
    <source>
        <dbReference type="EMBL" id="SFV63154.1"/>
    </source>
</evidence>
<keyword evidence="15" id="KW-0511">Multifunctional enzyme</keyword>
<comment type="similarity">
    <text evidence="3">Belongs to the RibF family.</text>
</comment>
<evidence type="ECO:0000256" key="7">
    <source>
        <dbReference type="ARBA" id="ARBA00022630"/>
    </source>
</evidence>
<dbReference type="PIRSF" id="PIRSF004491">
    <property type="entry name" value="FAD_Synth"/>
    <property type="match status" value="1"/>
</dbReference>
<evidence type="ECO:0000256" key="13">
    <source>
        <dbReference type="ARBA" id="ARBA00022827"/>
    </source>
</evidence>
<dbReference type="PANTHER" id="PTHR22749:SF6">
    <property type="entry name" value="RIBOFLAVIN KINASE"/>
    <property type="match status" value="1"/>
</dbReference>
<evidence type="ECO:0000256" key="11">
    <source>
        <dbReference type="ARBA" id="ARBA00022741"/>
    </source>
</evidence>
<dbReference type="SUPFAM" id="SSF52374">
    <property type="entry name" value="Nucleotidylyl transferase"/>
    <property type="match status" value="1"/>
</dbReference>
<keyword evidence="9 17" id="KW-0808">Transferase</keyword>
<dbReference type="InterPro" id="IPR023468">
    <property type="entry name" value="Riboflavin_kinase"/>
</dbReference>
<dbReference type="UniPathway" id="UPA00277">
    <property type="reaction ID" value="UER00407"/>
</dbReference>
<feature type="domain" description="Riboflavin kinase" evidence="16">
    <location>
        <begin position="147"/>
        <end position="270"/>
    </location>
</feature>
<keyword evidence="13" id="KW-0274">FAD</keyword>
<evidence type="ECO:0000256" key="14">
    <source>
        <dbReference type="ARBA" id="ARBA00022840"/>
    </source>
</evidence>
<dbReference type="InterPro" id="IPR015864">
    <property type="entry name" value="FAD_synthase"/>
</dbReference>